<gene>
    <name evidence="7 9 10" type="ORF">SRAE_1000294200</name>
</gene>
<keyword evidence="4 6" id="KW-1133">Transmembrane helix</keyword>
<dbReference type="Pfam" id="PF10639">
    <property type="entry name" value="TMEM234"/>
    <property type="match status" value="1"/>
</dbReference>
<reference evidence="7 8" key="1">
    <citation type="submission" date="2014-09" db="EMBL/GenBank/DDBJ databases">
        <authorList>
            <person name="Martin A.A."/>
        </authorList>
    </citation>
    <scope>NUCLEOTIDE SEQUENCE</scope>
    <source>
        <strain evidence="8">ED321</strain>
        <strain evidence="7">ED321 Heterogonic</strain>
    </source>
</reference>
<dbReference type="GeneID" id="36377054"/>
<name>A0A090MX24_STRRB</name>
<dbReference type="OrthoDB" id="43458at2759"/>
<dbReference type="EMBL" id="LN609528">
    <property type="protein sequence ID" value="CEF64689.1"/>
    <property type="molecule type" value="Genomic_DNA"/>
</dbReference>
<accession>A0A090MX24</accession>
<keyword evidence="8" id="KW-1185">Reference proteome</keyword>
<comment type="similarity">
    <text evidence="2">Belongs to the TMEM234 family.</text>
</comment>
<dbReference type="Gene3D" id="1.10.3730.20">
    <property type="match status" value="1"/>
</dbReference>
<dbReference type="WBParaSite" id="SRAE_1000294200.1">
    <property type="protein sequence ID" value="SRAE_1000294200.1"/>
    <property type="gene ID" value="WBGene00259559"/>
</dbReference>
<dbReference type="AlphaFoldDB" id="A0A090MX24"/>
<dbReference type="InterPro" id="IPR037185">
    <property type="entry name" value="EmrE-like"/>
</dbReference>
<dbReference type="PANTHER" id="PTHR28668:SF1">
    <property type="entry name" value="TRANSMEMBRANE PROTEIN 234"/>
    <property type="match status" value="1"/>
</dbReference>
<dbReference type="PANTHER" id="PTHR28668">
    <property type="entry name" value="TRANSMEMBRANE PROTEIN 234"/>
    <property type="match status" value="1"/>
</dbReference>
<dbReference type="GO" id="GO:0016020">
    <property type="term" value="C:membrane"/>
    <property type="evidence" value="ECO:0007669"/>
    <property type="project" value="UniProtKB-SubCell"/>
</dbReference>
<dbReference type="OMA" id="IMMISDT"/>
<reference evidence="9" key="2">
    <citation type="submission" date="2020-12" db="UniProtKB">
        <authorList>
            <consortium name="WormBaseParasite"/>
        </authorList>
    </citation>
    <scope>IDENTIFICATION</scope>
</reference>
<dbReference type="Proteomes" id="UP000035682">
    <property type="component" value="Unplaced"/>
</dbReference>
<feature type="transmembrane region" description="Helical" evidence="6">
    <location>
        <begin position="115"/>
        <end position="134"/>
    </location>
</feature>
<dbReference type="InterPro" id="IPR018908">
    <property type="entry name" value="TMEM234"/>
</dbReference>
<evidence type="ECO:0000256" key="2">
    <source>
        <dbReference type="ARBA" id="ARBA00005977"/>
    </source>
</evidence>
<feature type="transmembrane region" description="Helical" evidence="6">
    <location>
        <begin position="75"/>
        <end position="103"/>
    </location>
</feature>
<evidence type="ECO:0000313" key="9">
    <source>
        <dbReference type="WBParaSite" id="SRAE_1000294200.1"/>
    </source>
</evidence>
<sequence>MFALKNLFYIVIVSFIWGTSNPFIRKGALHRRCNSIKLSREEERNVFLRYAVDGINFILNWRFSLPFMINQLGSILYNILLTSMPVTIVVPVVNSLTFFWTAFVGGYVDGTKLTYKQWIGVLVLFLGNFIITCIERNKI</sequence>
<protein>
    <submittedName>
        <fullName evidence="7 9">Transmembrane protein 234</fullName>
    </submittedName>
</protein>
<dbReference type="SUPFAM" id="SSF103481">
    <property type="entry name" value="Multidrug resistance efflux transporter EmrE"/>
    <property type="match status" value="1"/>
</dbReference>
<organism evidence="7">
    <name type="scientific">Strongyloides ratti</name>
    <name type="common">Parasitic roundworm</name>
    <dbReference type="NCBI Taxonomy" id="34506"/>
    <lineage>
        <taxon>Eukaryota</taxon>
        <taxon>Metazoa</taxon>
        <taxon>Ecdysozoa</taxon>
        <taxon>Nematoda</taxon>
        <taxon>Chromadorea</taxon>
        <taxon>Rhabditida</taxon>
        <taxon>Tylenchina</taxon>
        <taxon>Panagrolaimomorpha</taxon>
        <taxon>Strongyloidoidea</taxon>
        <taxon>Strongyloididae</taxon>
        <taxon>Strongyloides</taxon>
    </lineage>
</organism>
<dbReference type="WormBase" id="SRAE_1000294200">
    <property type="protein sequence ID" value="SRP02256"/>
    <property type="gene ID" value="WBGene00259559"/>
</dbReference>
<evidence type="ECO:0000256" key="3">
    <source>
        <dbReference type="ARBA" id="ARBA00022692"/>
    </source>
</evidence>
<evidence type="ECO:0000313" key="7">
    <source>
        <dbReference type="EMBL" id="CEF64689.1"/>
    </source>
</evidence>
<evidence type="ECO:0000313" key="10">
    <source>
        <dbReference type="WormBase" id="SRAE_1000294200"/>
    </source>
</evidence>
<evidence type="ECO:0000313" key="8">
    <source>
        <dbReference type="Proteomes" id="UP000035682"/>
    </source>
</evidence>
<proteinExistence type="inferred from homology"/>
<evidence type="ECO:0000256" key="5">
    <source>
        <dbReference type="ARBA" id="ARBA00023136"/>
    </source>
</evidence>
<evidence type="ECO:0000256" key="4">
    <source>
        <dbReference type="ARBA" id="ARBA00022989"/>
    </source>
</evidence>
<feature type="transmembrane region" description="Helical" evidence="6">
    <location>
        <begin position="6"/>
        <end position="24"/>
    </location>
</feature>
<dbReference type="RefSeq" id="XP_024503890.1">
    <property type="nucleotide sequence ID" value="XM_024650077.1"/>
</dbReference>
<evidence type="ECO:0000256" key="1">
    <source>
        <dbReference type="ARBA" id="ARBA00004141"/>
    </source>
</evidence>
<comment type="subcellular location">
    <subcellularLocation>
        <location evidence="1">Membrane</location>
        <topology evidence="1">Multi-pass membrane protein</topology>
    </subcellularLocation>
</comment>
<keyword evidence="3 6" id="KW-0812">Transmembrane</keyword>
<keyword evidence="5 6" id="KW-0472">Membrane</keyword>
<evidence type="ECO:0000256" key="6">
    <source>
        <dbReference type="SAM" id="Phobius"/>
    </source>
</evidence>
<dbReference type="CTD" id="36377054"/>